<dbReference type="GO" id="GO:0016020">
    <property type="term" value="C:membrane"/>
    <property type="evidence" value="ECO:0007669"/>
    <property type="project" value="UniProtKB-SubCell"/>
</dbReference>
<dbReference type="EMBL" id="CM010717">
    <property type="protein sequence ID" value="RZC53150.1"/>
    <property type="molecule type" value="Genomic_DNA"/>
</dbReference>
<feature type="transmembrane region" description="Helical" evidence="10">
    <location>
        <begin position="334"/>
        <end position="355"/>
    </location>
</feature>
<keyword evidence="5" id="KW-0547">Nucleotide-binding</keyword>
<name>A0A4Y7IZD0_PAPSO</name>
<evidence type="ECO:0000256" key="10">
    <source>
        <dbReference type="SAM" id="Phobius"/>
    </source>
</evidence>
<dbReference type="InterPro" id="IPR003593">
    <property type="entry name" value="AAA+_ATPase"/>
</dbReference>
<evidence type="ECO:0000256" key="7">
    <source>
        <dbReference type="ARBA" id="ARBA00022989"/>
    </source>
</evidence>
<dbReference type="PANTHER" id="PTHR19229:SF205">
    <property type="entry name" value="ABC TRANSPORTER A FAMILY MEMBER 1-RELATED"/>
    <property type="match status" value="1"/>
</dbReference>
<feature type="region of interest" description="Disordered" evidence="9">
    <location>
        <begin position="959"/>
        <end position="992"/>
    </location>
</feature>
<dbReference type="OMA" id="LANFIVW"/>
<dbReference type="InterPro" id="IPR017871">
    <property type="entry name" value="ABC_transporter-like_CS"/>
</dbReference>
<feature type="transmembrane region" description="Helical" evidence="10">
    <location>
        <begin position="28"/>
        <end position="47"/>
    </location>
</feature>
<dbReference type="Gene3D" id="3.40.50.300">
    <property type="entry name" value="P-loop containing nucleotide triphosphate hydrolases"/>
    <property type="match status" value="1"/>
</dbReference>
<evidence type="ECO:0000256" key="9">
    <source>
        <dbReference type="SAM" id="MobiDB-lite"/>
    </source>
</evidence>
<evidence type="ECO:0000256" key="1">
    <source>
        <dbReference type="ARBA" id="ARBA00004141"/>
    </source>
</evidence>
<dbReference type="PROSITE" id="PS50893">
    <property type="entry name" value="ABC_TRANSPORTER_2"/>
    <property type="match status" value="1"/>
</dbReference>
<keyword evidence="4 10" id="KW-0812">Transmembrane</keyword>
<dbReference type="InterPro" id="IPR013525">
    <property type="entry name" value="ABC2_TM"/>
</dbReference>
<evidence type="ECO:0000256" key="8">
    <source>
        <dbReference type="ARBA" id="ARBA00023136"/>
    </source>
</evidence>
<comment type="subcellular location">
    <subcellularLocation>
        <location evidence="1">Membrane</location>
        <topology evidence="1">Multi-pass membrane protein</topology>
    </subcellularLocation>
</comment>
<dbReference type="GO" id="GO:0005319">
    <property type="term" value="F:lipid transporter activity"/>
    <property type="evidence" value="ECO:0007669"/>
    <property type="project" value="TreeGrafter"/>
</dbReference>
<dbReference type="Gramene" id="RZC53150">
    <property type="protein sequence ID" value="RZC53150"/>
    <property type="gene ID" value="C5167_011994"/>
</dbReference>
<dbReference type="InterPro" id="IPR027417">
    <property type="entry name" value="P-loop_NTPase"/>
</dbReference>
<dbReference type="GO" id="GO:0140359">
    <property type="term" value="F:ABC-type transporter activity"/>
    <property type="evidence" value="ECO:0007669"/>
    <property type="project" value="InterPro"/>
</dbReference>
<keyword evidence="6" id="KW-0067">ATP-binding</keyword>
<dbReference type="FunFam" id="3.40.50.300:FF:000665">
    <property type="entry name" value="ABC transporter A family member 2"/>
    <property type="match status" value="1"/>
</dbReference>
<keyword evidence="3" id="KW-0813">Transport</keyword>
<evidence type="ECO:0000256" key="2">
    <source>
        <dbReference type="ARBA" id="ARBA00008526"/>
    </source>
</evidence>
<dbReference type="InterPro" id="IPR003439">
    <property type="entry name" value="ABC_transporter-like_ATP-bd"/>
</dbReference>
<feature type="transmembrane region" description="Helical" evidence="10">
    <location>
        <begin position="255"/>
        <end position="277"/>
    </location>
</feature>
<dbReference type="AlphaFoldDB" id="A0A4Y7IZD0"/>
<feature type="compositionally biased region" description="Polar residues" evidence="9">
    <location>
        <begin position="982"/>
        <end position="992"/>
    </location>
</feature>
<proteinExistence type="inferred from homology"/>
<keyword evidence="8 10" id="KW-0472">Membrane</keyword>
<evidence type="ECO:0000313" key="12">
    <source>
        <dbReference type="EMBL" id="RZC53150.1"/>
    </source>
</evidence>
<keyword evidence="7 10" id="KW-1133">Transmembrane helix</keyword>
<feature type="transmembrane region" description="Helical" evidence="10">
    <location>
        <begin position="298"/>
        <end position="322"/>
    </location>
</feature>
<feature type="transmembrane region" description="Helical" evidence="10">
    <location>
        <begin position="59"/>
        <end position="78"/>
    </location>
</feature>
<dbReference type="Pfam" id="PF25158">
    <property type="entry name" value="ABCA11_C"/>
    <property type="match status" value="2"/>
</dbReference>
<evidence type="ECO:0000256" key="5">
    <source>
        <dbReference type="ARBA" id="ARBA00022741"/>
    </source>
</evidence>
<protein>
    <recommendedName>
        <fullName evidence="11">ABC transporter domain-containing protein</fullName>
    </recommendedName>
</protein>
<dbReference type="PROSITE" id="PS00211">
    <property type="entry name" value="ABC_TRANSPORTER_1"/>
    <property type="match status" value="1"/>
</dbReference>
<feature type="transmembrane region" description="Helical" evidence="10">
    <location>
        <begin position="362"/>
        <end position="381"/>
    </location>
</feature>
<accession>A0A4Y7IZD0</accession>
<feature type="domain" description="ABC transporter" evidence="11">
    <location>
        <begin position="535"/>
        <end position="770"/>
    </location>
</feature>
<reference evidence="12 13" key="1">
    <citation type="journal article" date="2018" name="Science">
        <title>The opium poppy genome and morphinan production.</title>
        <authorList>
            <person name="Guo L."/>
            <person name="Winzer T."/>
            <person name="Yang X."/>
            <person name="Li Y."/>
            <person name="Ning Z."/>
            <person name="He Z."/>
            <person name="Teodor R."/>
            <person name="Lu Y."/>
            <person name="Bowser T.A."/>
            <person name="Graham I.A."/>
            <person name="Ye K."/>
        </authorList>
    </citation>
    <scope>NUCLEOTIDE SEQUENCE [LARGE SCALE GENOMIC DNA]</scope>
    <source>
        <strain evidence="13">cv. HN1</strain>
        <tissue evidence="12">Leaves</tissue>
    </source>
</reference>
<dbReference type="Pfam" id="PF12698">
    <property type="entry name" value="ABC2_membrane_3"/>
    <property type="match status" value="1"/>
</dbReference>
<dbReference type="GO" id="GO:0005524">
    <property type="term" value="F:ATP binding"/>
    <property type="evidence" value="ECO:0007669"/>
    <property type="project" value="UniProtKB-KW"/>
</dbReference>
<evidence type="ECO:0000256" key="6">
    <source>
        <dbReference type="ARBA" id="ARBA00022840"/>
    </source>
</evidence>
<dbReference type="Pfam" id="PF00005">
    <property type="entry name" value="ABC_tran"/>
    <property type="match status" value="1"/>
</dbReference>
<evidence type="ECO:0000259" key="11">
    <source>
        <dbReference type="PROSITE" id="PS50893"/>
    </source>
</evidence>
<evidence type="ECO:0000256" key="4">
    <source>
        <dbReference type="ARBA" id="ARBA00022692"/>
    </source>
</evidence>
<comment type="similarity">
    <text evidence="2">Belongs to the ABC transporter superfamily. ABCA family. CPR flippase (TC 3.A.1.211) subfamily.</text>
</comment>
<dbReference type="PANTHER" id="PTHR19229">
    <property type="entry name" value="ATP-BINDING CASSETTE TRANSPORTER SUBFAMILY A ABCA"/>
    <property type="match status" value="1"/>
</dbReference>
<dbReference type="GO" id="GO:0016887">
    <property type="term" value="F:ATP hydrolysis activity"/>
    <property type="evidence" value="ECO:0007669"/>
    <property type="project" value="InterPro"/>
</dbReference>
<dbReference type="Proteomes" id="UP000316621">
    <property type="component" value="Chromosome 3"/>
</dbReference>
<sequence length="992" mass="109469">MVEDVHKDDETGALCMADHSSEPTMDTATIQVLVGIPLLIQQFGALFKKNIILSLRNKKAFIGQLFSPVVFILLLVGVEKVLNSGYMSSRTTDVRDPEPLVIPPIPPCETKFYVQLPCYDFAWSGNASPRIQSIVEKIMLNNPGRPIPSIKVKSFKTSDDVNAWLYSEPLHCAAALHFVEKSATVISYGIQTNDSETILRGVTEDPVFKFQLPLQIVADREIARVLAITPKLNWNVELKEFAHPSTEYVSAMASAGWVFLLAITMFPFISQIGSLVAERELKLRQAMSIMGLYESAYWLSWLVWDTVMICIASLLTIIVGIISRFDFFVQNSFVVLFLTFFLFQFSMIGFAFAVSTLLSKSSAANTVGFFVFIVGSLTGMAPSEVVDQFSKIFRILWNFFPPNIFGQEVTKLNTASMTGNGIAWSGINKCPLPGAPCSTMGVSLKWNLANFIVWFLLALYLDNVIPNSSGVRKSVIYFLNPGYWTGSSAGGSTSEIPLLDEKNSDRDEDVLEEERTVRDQMKEDYKMSNDSNIAVQIRGLAKAYPGRTGTYHAVKGVWMNFEKDQLFCLLGPNGAGKTTTINCLIGNIPVTGGDALIYGNSVRSSIGMTNIRRIIGVCPQFDILWPEISCEEHLRLFGSIKGLPPSLLDSIVKEALANVKLVGAAGVRAGSCSGGMKRRLSVAGALLGDPKLVILDEPTTGMDPITRRHVWDVIEYAKKGRAIVLTTHSMEEADILGDRIAIVAKGKLRCIGTSIRLKSRFGTGLVATVSFAENTSRQFPVDGDAVTDEPHHLAVKQFFKHHLNVVPKEENKSFLTFVIPRDKEKLLSDFFDKLEDQKNEFGVGDIQLGLTTLEEVFLNIAKKAEFENALNEGNLVTLTLTSGKKLRVAGIIISFLMVASLQIRSLIPKGANYVGIPKTDSEENPRGVLVEVIWEQDENGFLKMSGHSKEYPVPPNAKIVASNAKPSEDPQPMKASFYQRPTPVSNNKYRVG</sequence>
<keyword evidence="13" id="KW-1185">Reference proteome</keyword>
<dbReference type="CDD" id="cd03263">
    <property type="entry name" value="ABC_subfamily_A"/>
    <property type="match status" value="1"/>
</dbReference>
<evidence type="ECO:0000256" key="3">
    <source>
        <dbReference type="ARBA" id="ARBA00022448"/>
    </source>
</evidence>
<evidence type="ECO:0000313" key="13">
    <source>
        <dbReference type="Proteomes" id="UP000316621"/>
    </source>
</evidence>
<dbReference type="InterPro" id="IPR026082">
    <property type="entry name" value="ABCA"/>
</dbReference>
<dbReference type="SMART" id="SM00382">
    <property type="entry name" value="AAA"/>
    <property type="match status" value="1"/>
</dbReference>
<dbReference type="InterPro" id="IPR056788">
    <property type="entry name" value="ABCA2/9/11_C"/>
</dbReference>
<dbReference type="STRING" id="3469.A0A4Y7IZD0"/>
<dbReference type="SUPFAM" id="SSF52540">
    <property type="entry name" value="P-loop containing nucleoside triphosphate hydrolases"/>
    <property type="match status" value="1"/>
</dbReference>
<gene>
    <name evidence="12" type="ORF">C5167_011994</name>
</gene>
<organism evidence="12 13">
    <name type="scientific">Papaver somniferum</name>
    <name type="common">Opium poppy</name>
    <dbReference type="NCBI Taxonomy" id="3469"/>
    <lineage>
        <taxon>Eukaryota</taxon>
        <taxon>Viridiplantae</taxon>
        <taxon>Streptophyta</taxon>
        <taxon>Embryophyta</taxon>
        <taxon>Tracheophyta</taxon>
        <taxon>Spermatophyta</taxon>
        <taxon>Magnoliopsida</taxon>
        <taxon>Ranunculales</taxon>
        <taxon>Papaveraceae</taxon>
        <taxon>Papaveroideae</taxon>
        <taxon>Papaver</taxon>
    </lineage>
</organism>